<evidence type="ECO:0000313" key="2">
    <source>
        <dbReference type="EMBL" id="KDR15645.1"/>
    </source>
</evidence>
<keyword evidence="3" id="KW-1185">Reference proteome</keyword>
<evidence type="ECO:0000256" key="1">
    <source>
        <dbReference type="SAM" id="MobiDB-lite"/>
    </source>
</evidence>
<name>A0A067RAJ7_ZOONE</name>
<accession>A0A067RAJ7</accession>
<dbReference type="AlphaFoldDB" id="A0A067RAJ7"/>
<dbReference type="InParanoid" id="A0A067RAJ7"/>
<dbReference type="EMBL" id="KK852818">
    <property type="protein sequence ID" value="KDR15645.1"/>
    <property type="molecule type" value="Genomic_DNA"/>
</dbReference>
<sequence>MAIPFNLPTRQETEDNYEIMDQLLEQLYEIVRQIILRRRRSRGADNRTGIPAPEPRIRMIRPPRSTYW</sequence>
<reference evidence="2 3" key="1">
    <citation type="journal article" date="2014" name="Nat. Commun.">
        <title>Molecular traces of alternative social organization in a termite genome.</title>
        <authorList>
            <person name="Terrapon N."/>
            <person name="Li C."/>
            <person name="Robertson H.M."/>
            <person name="Ji L."/>
            <person name="Meng X."/>
            <person name="Booth W."/>
            <person name="Chen Z."/>
            <person name="Childers C.P."/>
            <person name="Glastad K.M."/>
            <person name="Gokhale K."/>
            <person name="Gowin J."/>
            <person name="Gronenberg W."/>
            <person name="Hermansen R.A."/>
            <person name="Hu H."/>
            <person name="Hunt B.G."/>
            <person name="Huylmans A.K."/>
            <person name="Khalil S.M."/>
            <person name="Mitchell R.D."/>
            <person name="Munoz-Torres M.C."/>
            <person name="Mustard J.A."/>
            <person name="Pan H."/>
            <person name="Reese J.T."/>
            <person name="Scharf M.E."/>
            <person name="Sun F."/>
            <person name="Vogel H."/>
            <person name="Xiao J."/>
            <person name="Yang W."/>
            <person name="Yang Z."/>
            <person name="Yang Z."/>
            <person name="Zhou J."/>
            <person name="Zhu J."/>
            <person name="Brent C.S."/>
            <person name="Elsik C.G."/>
            <person name="Goodisman M.A."/>
            <person name="Liberles D.A."/>
            <person name="Roe R.M."/>
            <person name="Vargo E.L."/>
            <person name="Vilcinskas A."/>
            <person name="Wang J."/>
            <person name="Bornberg-Bauer E."/>
            <person name="Korb J."/>
            <person name="Zhang G."/>
            <person name="Liebig J."/>
        </authorList>
    </citation>
    <scope>NUCLEOTIDE SEQUENCE [LARGE SCALE GENOMIC DNA]</scope>
    <source>
        <tissue evidence="2">Whole organism</tissue>
    </source>
</reference>
<evidence type="ECO:0000313" key="3">
    <source>
        <dbReference type="Proteomes" id="UP000027135"/>
    </source>
</evidence>
<feature type="region of interest" description="Disordered" evidence="1">
    <location>
        <begin position="42"/>
        <end position="68"/>
    </location>
</feature>
<proteinExistence type="predicted"/>
<gene>
    <name evidence="2" type="ORF">L798_09721</name>
</gene>
<dbReference type="Proteomes" id="UP000027135">
    <property type="component" value="Unassembled WGS sequence"/>
</dbReference>
<protein>
    <submittedName>
        <fullName evidence="2">Uncharacterized protein</fullName>
    </submittedName>
</protein>
<organism evidence="2 3">
    <name type="scientific">Zootermopsis nevadensis</name>
    <name type="common">Dampwood termite</name>
    <dbReference type="NCBI Taxonomy" id="136037"/>
    <lineage>
        <taxon>Eukaryota</taxon>
        <taxon>Metazoa</taxon>
        <taxon>Ecdysozoa</taxon>
        <taxon>Arthropoda</taxon>
        <taxon>Hexapoda</taxon>
        <taxon>Insecta</taxon>
        <taxon>Pterygota</taxon>
        <taxon>Neoptera</taxon>
        <taxon>Polyneoptera</taxon>
        <taxon>Dictyoptera</taxon>
        <taxon>Blattodea</taxon>
        <taxon>Blattoidea</taxon>
        <taxon>Termitoidae</taxon>
        <taxon>Termopsidae</taxon>
        <taxon>Zootermopsis</taxon>
    </lineage>
</organism>